<evidence type="ECO:0000259" key="2">
    <source>
        <dbReference type="PROSITE" id="PS50089"/>
    </source>
</evidence>
<comment type="caution">
    <text evidence="4">The sequence shown here is derived from an EMBL/GenBank/DDBJ whole genome shotgun (WGS) entry which is preliminary data.</text>
</comment>
<dbReference type="InterPro" id="IPR001841">
    <property type="entry name" value="Znf_RING"/>
</dbReference>
<dbReference type="AlphaFoldDB" id="A0A0F9NEL2"/>
<feature type="region of interest" description="Disordered" evidence="1">
    <location>
        <begin position="327"/>
        <end position="350"/>
    </location>
</feature>
<sequence>MKRIKEDVYFYLDLTKDLLKKKEIVKAIKYYIEEKNKVNIKGHYSLLIFQEEGNPIFITDKKDAGIIIKSIDENWKLRAKNQSFLENGLFYIFSYIAETVRKKSKFNRIIIITDTPSDLSEGYQEALFNLVSKIKNFPTFIDIIRFSSGNERFFSDDVKLNMLASDTKGGIFYVKEKKEFLGIIKKLIKTKQYVDTYSDRPDRIKISTEDYAFYNNLAKSLKKSEKTTEKLVCHICKEEICPVCTDVYDIPQLCEDCNAGFHNCCITNYTINYNIGIPNILRCPSCDVLLKIDEDEIIEVSGEGEAKTVKEYMESLVEIPPYLPSEEELPISSSPVKQAEKRTIQPTTNGYDTTDDDDVIKTIRIGGFFGKAYKVKKVGDKIVYERIMRQGTNTSHQENTVKQQEKLVTTTKNSSKGENKLTSFAICQQCGIQINPNQDKYCPNCGFKVE</sequence>
<gene>
    <name evidence="4" type="ORF">LCGC14_0960510</name>
</gene>
<organism evidence="4">
    <name type="scientific">marine sediment metagenome</name>
    <dbReference type="NCBI Taxonomy" id="412755"/>
    <lineage>
        <taxon>unclassified sequences</taxon>
        <taxon>metagenomes</taxon>
        <taxon>ecological metagenomes</taxon>
    </lineage>
</organism>
<dbReference type="InterPro" id="IPR036465">
    <property type="entry name" value="vWFA_dom_sf"/>
</dbReference>
<evidence type="ECO:0008006" key="5">
    <source>
        <dbReference type="Google" id="ProtNLM"/>
    </source>
</evidence>
<protein>
    <recommendedName>
        <fullName evidence="5">VWFA domain-containing protein</fullName>
    </recommendedName>
</protein>
<dbReference type="InterPro" id="IPR002035">
    <property type="entry name" value="VWF_A"/>
</dbReference>
<dbReference type="SUPFAM" id="SSF53300">
    <property type="entry name" value="vWA-like"/>
    <property type="match status" value="1"/>
</dbReference>
<feature type="domain" description="RING-type" evidence="2">
    <location>
        <begin position="241"/>
        <end position="287"/>
    </location>
</feature>
<dbReference type="EMBL" id="LAZR01003472">
    <property type="protein sequence ID" value="KKN17965.1"/>
    <property type="molecule type" value="Genomic_DNA"/>
</dbReference>
<name>A0A0F9NEL2_9ZZZZ</name>
<evidence type="ECO:0000259" key="3">
    <source>
        <dbReference type="PROSITE" id="PS50234"/>
    </source>
</evidence>
<dbReference type="Gene3D" id="3.40.50.410">
    <property type="entry name" value="von Willebrand factor, type A domain"/>
    <property type="match status" value="1"/>
</dbReference>
<feature type="domain" description="VWFA" evidence="3">
    <location>
        <begin position="7"/>
        <end position="187"/>
    </location>
</feature>
<reference evidence="4" key="1">
    <citation type="journal article" date="2015" name="Nature">
        <title>Complex archaea that bridge the gap between prokaryotes and eukaryotes.</title>
        <authorList>
            <person name="Spang A."/>
            <person name="Saw J.H."/>
            <person name="Jorgensen S.L."/>
            <person name="Zaremba-Niedzwiedzka K."/>
            <person name="Martijn J."/>
            <person name="Lind A.E."/>
            <person name="van Eijk R."/>
            <person name="Schleper C."/>
            <person name="Guy L."/>
            <person name="Ettema T.J."/>
        </authorList>
    </citation>
    <scope>NUCLEOTIDE SEQUENCE</scope>
</reference>
<dbReference type="PROSITE" id="PS50089">
    <property type="entry name" value="ZF_RING_2"/>
    <property type="match status" value="1"/>
</dbReference>
<proteinExistence type="predicted"/>
<accession>A0A0F9NEL2</accession>
<dbReference type="PROSITE" id="PS50234">
    <property type="entry name" value="VWFA"/>
    <property type="match status" value="1"/>
</dbReference>
<evidence type="ECO:0000256" key="1">
    <source>
        <dbReference type="SAM" id="MobiDB-lite"/>
    </source>
</evidence>
<evidence type="ECO:0000313" key="4">
    <source>
        <dbReference type="EMBL" id="KKN17965.1"/>
    </source>
</evidence>